<dbReference type="Pfam" id="PF01613">
    <property type="entry name" value="Flavin_Reduct"/>
    <property type="match status" value="1"/>
</dbReference>
<dbReference type="GO" id="GO:0042602">
    <property type="term" value="F:riboflavin reductase (NADPH) activity"/>
    <property type="evidence" value="ECO:0007669"/>
    <property type="project" value="TreeGrafter"/>
</dbReference>
<dbReference type="InterPro" id="IPR050268">
    <property type="entry name" value="NADH-dep_flavin_reductase"/>
</dbReference>
<gene>
    <name evidence="4" type="ORF">CJ199_00015</name>
</gene>
<comment type="caution">
    <text evidence="4">The sequence shown here is derived from an EMBL/GenBank/DDBJ whole genome shotgun (WGS) entry which is preliminary data.</text>
</comment>
<dbReference type="InterPro" id="IPR002563">
    <property type="entry name" value="Flavin_Rdtase-like_dom"/>
</dbReference>
<dbReference type="PANTHER" id="PTHR30466:SF11">
    <property type="entry name" value="FLAVIN-DEPENDENT MONOOXYGENASE, REDUCTASE SUBUNIT HSAB"/>
    <property type="match status" value="1"/>
</dbReference>
<dbReference type="InterPro" id="IPR012349">
    <property type="entry name" value="Split_barrel_FMN-bd"/>
</dbReference>
<dbReference type="EMBL" id="PNHK01000001">
    <property type="protein sequence ID" value="PMD05842.1"/>
    <property type="molecule type" value="Genomic_DNA"/>
</dbReference>
<evidence type="ECO:0000256" key="2">
    <source>
        <dbReference type="ARBA" id="ARBA00023002"/>
    </source>
</evidence>
<comment type="similarity">
    <text evidence="1">Belongs to the non-flavoprotein flavin reductase family.</text>
</comment>
<proteinExistence type="inferred from homology"/>
<reference evidence="4 5" key="1">
    <citation type="submission" date="2017-09" db="EMBL/GenBank/DDBJ databases">
        <title>Bacterial strain isolated from the female urinary microbiota.</title>
        <authorList>
            <person name="Thomas-White K."/>
            <person name="Kumar N."/>
            <person name="Forster S."/>
            <person name="Putonti C."/>
            <person name="Lawley T."/>
            <person name="Wolfe A.J."/>
        </authorList>
    </citation>
    <scope>NUCLEOTIDE SEQUENCE [LARGE SCALE GENOMIC DNA]</scope>
    <source>
        <strain evidence="4 5">UMB1301</strain>
    </source>
</reference>
<evidence type="ECO:0000256" key="1">
    <source>
        <dbReference type="ARBA" id="ARBA00008898"/>
    </source>
</evidence>
<evidence type="ECO:0000313" key="5">
    <source>
        <dbReference type="Proteomes" id="UP000235598"/>
    </source>
</evidence>
<dbReference type="SUPFAM" id="SSF50475">
    <property type="entry name" value="FMN-binding split barrel"/>
    <property type="match status" value="1"/>
</dbReference>
<evidence type="ECO:0000313" key="4">
    <source>
        <dbReference type="EMBL" id="PMD05842.1"/>
    </source>
</evidence>
<dbReference type="SMART" id="SM00903">
    <property type="entry name" value="Flavin_Reduct"/>
    <property type="match status" value="1"/>
</dbReference>
<protein>
    <submittedName>
        <fullName evidence="4">Flavin reductase</fullName>
    </submittedName>
</protein>
<dbReference type="RefSeq" id="WP_102237502.1">
    <property type="nucleotide sequence ID" value="NZ_BAAAIM010000001.1"/>
</dbReference>
<dbReference type="PANTHER" id="PTHR30466">
    <property type="entry name" value="FLAVIN REDUCTASE"/>
    <property type="match status" value="1"/>
</dbReference>
<organism evidence="4 5">
    <name type="scientific">Brevibacterium paucivorans</name>
    <dbReference type="NCBI Taxonomy" id="170994"/>
    <lineage>
        <taxon>Bacteria</taxon>
        <taxon>Bacillati</taxon>
        <taxon>Actinomycetota</taxon>
        <taxon>Actinomycetes</taxon>
        <taxon>Micrococcales</taxon>
        <taxon>Brevibacteriaceae</taxon>
        <taxon>Brevibacterium</taxon>
    </lineage>
</organism>
<dbReference type="AlphaFoldDB" id="A0A2N6VNW5"/>
<dbReference type="GO" id="GO:0010181">
    <property type="term" value="F:FMN binding"/>
    <property type="evidence" value="ECO:0007669"/>
    <property type="project" value="InterPro"/>
</dbReference>
<name>A0A2N6VNW5_9MICO</name>
<sequence>MPPILSSDFIDDYRRLSDSIASGVAVVTVGGGSKFTGVTVDSFLDVSWDPPTMLVSILSLSRVMDVMECAPMFTLSVLNADQEDIATWLGASGQPNYGLLNDIPTVEGENGPAHIAQACAFFEVQVTDRHTVATHTLFSGPVVTQGGNPDTQPLVRRNRIYGTFG</sequence>
<dbReference type="Gene3D" id="2.30.110.10">
    <property type="entry name" value="Electron Transport, Fmn-binding Protein, Chain A"/>
    <property type="match status" value="1"/>
</dbReference>
<evidence type="ECO:0000259" key="3">
    <source>
        <dbReference type="SMART" id="SM00903"/>
    </source>
</evidence>
<feature type="domain" description="Flavin reductase like" evidence="3">
    <location>
        <begin position="17"/>
        <end position="163"/>
    </location>
</feature>
<dbReference type="Proteomes" id="UP000235598">
    <property type="component" value="Unassembled WGS sequence"/>
</dbReference>
<dbReference type="OrthoDB" id="9792858at2"/>
<accession>A0A2N6VNW5</accession>
<keyword evidence="2" id="KW-0560">Oxidoreductase</keyword>